<dbReference type="KEGG" id="ccp:CHC_T00008365001"/>
<sequence>MSSPAAARPVVTVLSAETGQPSGSTSMPAVFTAPIRNDLVQIVHTSMRKNHRQPYAVSRMAGMQSSAESWGTGRAVSRIPRVPGGGTHRSGQGAFGNMCRGGRMFAPTRIWRKWHRKVPRKQKRYAVVSALAASALPALVMARGHEIDDVPEVPLVIDGTAEGMKKTAKAVTLLKSLGAYDDVERVMETRKMRAGKGKLRNRRFKQRRGPLVVYEKDDGIVKAFRNLPGVDLCSVDCLNLLQLAPGGHVGRFVIWTEKAIQKLDSIYGTGETGSSIKKNFVLPKNIISNSDVARIINSDEIQSVIRPIAEKKTWVQRKKNPLRNTEVLFKLNPYARIQKKEVQKKTITASADKSAGKAFYEQMIAN</sequence>
<dbReference type="AlphaFoldDB" id="R7QMW1"/>
<dbReference type="InterPro" id="IPR025755">
    <property type="entry name" value="Ribos_uL4_C_dom"/>
</dbReference>
<feature type="domain" description="Large ribosomal subunit protein uL4 C-terminal" evidence="4">
    <location>
        <begin position="278"/>
        <end position="345"/>
    </location>
</feature>
<proteinExistence type="inferred from homology"/>
<keyword evidence="3" id="KW-0687">Ribonucleoprotein</keyword>
<dbReference type="Pfam" id="PF14374">
    <property type="entry name" value="Ribos_L4_asso_C"/>
    <property type="match status" value="1"/>
</dbReference>
<dbReference type="EMBL" id="HG002086">
    <property type="protein sequence ID" value="CDF39847.1"/>
    <property type="molecule type" value="Genomic_DNA"/>
</dbReference>
<evidence type="ECO:0000256" key="1">
    <source>
        <dbReference type="ARBA" id="ARBA00010528"/>
    </source>
</evidence>
<dbReference type="GO" id="GO:0006412">
    <property type="term" value="P:translation"/>
    <property type="evidence" value="ECO:0007669"/>
    <property type="project" value="InterPro"/>
</dbReference>
<dbReference type="PhylomeDB" id="R7QMW1"/>
<name>R7QMW1_CHOCR</name>
<protein>
    <submittedName>
        <fullName evidence="5">Component of cytosolic 80S ribosome and 60S large subunit</fullName>
    </submittedName>
</protein>
<dbReference type="FunFam" id="3.40.1370.10:FF:000002">
    <property type="entry name" value="60S ribosomal protein L4"/>
    <property type="match status" value="1"/>
</dbReference>
<dbReference type="OrthoDB" id="10259785at2759"/>
<evidence type="ECO:0000259" key="4">
    <source>
        <dbReference type="Pfam" id="PF14374"/>
    </source>
</evidence>
<dbReference type="InterPro" id="IPR045240">
    <property type="entry name" value="Ribosomal_uL4_euk/arch"/>
</dbReference>
<dbReference type="GeneID" id="17317879"/>
<accession>R7QMW1</accession>
<dbReference type="InterPro" id="IPR023574">
    <property type="entry name" value="Ribosomal_uL4_dom_sf"/>
</dbReference>
<keyword evidence="6" id="KW-1185">Reference proteome</keyword>
<evidence type="ECO:0000313" key="5">
    <source>
        <dbReference type="EMBL" id="CDF39847.1"/>
    </source>
</evidence>
<dbReference type="GO" id="GO:1990904">
    <property type="term" value="C:ribonucleoprotein complex"/>
    <property type="evidence" value="ECO:0007669"/>
    <property type="project" value="UniProtKB-KW"/>
</dbReference>
<dbReference type="Proteomes" id="UP000012073">
    <property type="component" value="Unassembled WGS sequence"/>
</dbReference>
<dbReference type="OMA" id="ALYGTWR"/>
<organism evidence="5 6">
    <name type="scientific">Chondrus crispus</name>
    <name type="common">Carrageen Irish moss</name>
    <name type="synonym">Polymorpha crispa</name>
    <dbReference type="NCBI Taxonomy" id="2769"/>
    <lineage>
        <taxon>Eukaryota</taxon>
        <taxon>Rhodophyta</taxon>
        <taxon>Florideophyceae</taxon>
        <taxon>Rhodymeniophycidae</taxon>
        <taxon>Gigartinales</taxon>
        <taxon>Gigartinaceae</taxon>
        <taxon>Chondrus</taxon>
    </lineage>
</organism>
<dbReference type="GO" id="GO:0003735">
    <property type="term" value="F:structural constituent of ribosome"/>
    <property type="evidence" value="ECO:0007669"/>
    <property type="project" value="InterPro"/>
</dbReference>
<dbReference type="Pfam" id="PF00573">
    <property type="entry name" value="Ribosomal_L4"/>
    <property type="match status" value="1"/>
</dbReference>
<dbReference type="InterPro" id="IPR002136">
    <property type="entry name" value="Ribosomal_uL4"/>
</dbReference>
<dbReference type="InterPro" id="IPR013000">
    <property type="entry name" value="Ribosomal_uL4_euk/arc_CS"/>
</dbReference>
<dbReference type="RefSeq" id="XP_005710141.1">
    <property type="nucleotide sequence ID" value="XM_005710084.1"/>
</dbReference>
<dbReference type="PROSITE" id="PS00939">
    <property type="entry name" value="RIBOSOMAL_L1E"/>
    <property type="match status" value="1"/>
</dbReference>
<dbReference type="GO" id="GO:0005840">
    <property type="term" value="C:ribosome"/>
    <property type="evidence" value="ECO:0007669"/>
    <property type="project" value="UniProtKB-KW"/>
</dbReference>
<dbReference type="SUPFAM" id="SSF52166">
    <property type="entry name" value="Ribosomal protein L4"/>
    <property type="match status" value="1"/>
</dbReference>
<reference evidence="6" key="1">
    <citation type="journal article" date="2013" name="Proc. Natl. Acad. Sci. U.S.A.">
        <title>Genome structure and metabolic features in the red seaweed Chondrus crispus shed light on evolution of the Archaeplastida.</title>
        <authorList>
            <person name="Collen J."/>
            <person name="Porcel B."/>
            <person name="Carre W."/>
            <person name="Ball S.G."/>
            <person name="Chaparro C."/>
            <person name="Tonon T."/>
            <person name="Barbeyron T."/>
            <person name="Michel G."/>
            <person name="Noel B."/>
            <person name="Valentin K."/>
            <person name="Elias M."/>
            <person name="Artiguenave F."/>
            <person name="Arun A."/>
            <person name="Aury J.M."/>
            <person name="Barbosa-Neto J.F."/>
            <person name="Bothwell J.H."/>
            <person name="Bouget F.Y."/>
            <person name="Brillet L."/>
            <person name="Cabello-Hurtado F."/>
            <person name="Capella-Gutierrez S."/>
            <person name="Charrier B."/>
            <person name="Cladiere L."/>
            <person name="Cock J.M."/>
            <person name="Coelho S.M."/>
            <person name="Colleoni C."/>
            <person name="Czjzek M."/>
            <person name="Da Silva C."/>
            <person name="Delage L."/>
            <person name="Denoeud F."/>
            <person name="Deschamps P."/>
            <person name="Dittami S.M."/>
            <person name="Gabaldon T."/>
            <person name="Gachon C.M."/>
            <person name="Groisillier A."/>
            <person name="Herve C."/>
            <person name="Jabbari K."/>
            <person name="Katinka M."/>
            <person name="Kloareg B."/>
            <person name="Kowalczyk N."/>
            <person name="Labadie K."/>
            <person name="Leblanc C."/>
            <person name="Lopez P.J."/>
            <person name="McLachlan D.H."/>
            <person name="Meslet-Cladiere L."/>
            <person name="Moustafa A."/>
            <person name="Nehr Z."/>
            <person name="Nyvall Collen P."/>
            <person name="Panaud O."/>
            <person name="Partensky F."/>
            <person name="Poulain J."/>
            <person name="Rensing S.A."/>
            <person name="Rousvoal S."/>
            <person name="Samson G."/>
            <person name="Symeonidi A."/>
            <person name="Weissenbach J."/>
            <person name="Zambounis A."/>
            <person name="Wincker P."/>
            <person name="Boyen C."/>
        </authorList>
    </citation>
    <scope>NUCLEOTIDE SEQUENCE [LARGE SCALE GENOMIC DNA]</scope>
    <source>
        <strain evidence="6">cv. Stackhouse</strain>
    </source>
</reference>
<evidence type="ECO:0000256" key="3">
    <source>
        <dbReference type="ARBA" id="ARBA00023274"/>
    </source>
</evidence>
<keyword evidence="2" id="KW-0689">Ribosomal protein</keyword>
<evidence type="ECO:0000313" key="6">
    <source>
        <dbReference type="Proteomes" id="UP000012073"/>
    </source>
</evidence>
<comment type="similarity">
    <text evidence="1">Belongs to the universal ribosomal protein uL4 family.</text>
</comment>
<evidence type="ECO:0000256" key="2">
    <source>
        <dbReference type="ARBA" id="ARBA00022980"/>
    </source>
</evidence>
<dbReference type="PANTHER" id="PTHR19431">
    <property type="entry name" value="60S RIBOSOMAL PROTEIN L4"/>
    <property type="match status" value="1"/>
</dbReference>
<gene>
    <name evidence="5" type="ORF">CHC_T00008365001</name>
</gene>
<dbReference type="Gramene" id="CDF39847">
    <property type="protein sequence ID" value="CDF39847"/>
    <property type="gene ID" value="CHC_T00008365001"/>
</dbReference>
<dbReference type="Gene3D" id="3.40.1370.10">
    <property type="match status" value="1"/>
</dbReference>
<dbReference type="STRING" id="2769.R7QMW1"/>